<reference evidence="2 4" key="2">
    <citation type="submission" date="2019-01" db="EMBL/GenBank/DDBJ databases">
        <title>High-quality-draft genome sequences of five non-tuberculosis mycobacteriaceae isolated from a nosocomial environment.</title>
        <authorList>
            <person name="Tiago I."/>
            <person name="Alarico S."/>
            <person name="Pereira S.G."/>
            <person name="Coelho C."/>
            <person name="Maranha A."/>
            <person name="Empadinhas N."/>
        </authorList>
    </citation>
    <scope>NUCLEOTIDE SEQUENCE [LARGE SCALE GENOMIC DNA]</scope>
    <source>
        <strain evidence="2 4">22DIII</strain>
    </source>
</reference>
<dbReference type="Proteomes" id="UP000294952">
    <property type="component" value="Unassembled WGS sequence"/>
</dbReference>
<dbReference type="PATRIC" id="fig|1807.13.peg.3771"/>
<sequence>MLPVHFEAPAVNPAPGGLFSSVFWTDVGTDEPSRHLTGVQVRGANFPGDQVGVWDAPWCSVPPMFDPEADPGSERKYGERGGVLDPFEPVVVWAYDACDATEPSRREVEQRAAQALRMREPVMVARQFAARLLVDADDLGTTPAVDDVVGALAHLEAEFADANVLGYIHASPAWLPVFVAAQLLTRSGTRWATPGGHALVFDGGYRAGLGDTLVGTSAPLFGWRDVPQVRTALDERHNLYVAVAERSVNIGYEALVAAVEIAP</sequence>
<dbReference type="EMBL" id="LAUZ02000046">
    <property type="protein sequence ID" value="KKF01618.1"/>
    <property type="molecule type" value="Genomic_DNA"/>
</dbReference>
<organism evidence="1 3">
    <name type="scientific">Mycolicibacterium obuense</name>
    <dbReference type="NCBI Taxonomy" id="1807"/>
    <lineage>
        <taxon>Bacteria</taxon>
        <taxon>Bacillati</taxon>
        <taxon>Actinomycetota</taxon>
        <taxon>Actinomycetes</taxon>
        <taxon>Mycobacteriales</taxon>
        <taxon>Mycobacteriaceae</taxon>
        <taxon>Mycolicibacterium</taxon>
    </lineage>
</organism>
<evidence type="ECO:0000313" key="4">
    <source>
        <dbReference type="Proteomes" id="UP000294952"/>
    </source>
</evidence>
<dbReference type="Proteomes" id="UP000034150">
    <property type="component" value="Unassembled WGS sequence"/>
</dbReference>
<name>A0A0M2JYA3_9MYCO</name>
<accession>A0A0M2JYA3</accession>
<protein>
    <recommendedName>
        <fullName evidence="5">Gp13 protein</fullName>
    </recommendedName>
</protein>
<dbReference type="EMBL" id="SDLP01000003">
    <property type="protein sequence ID" value="TDL08690.1"/>
    <property type="molecule type" value="Genomic_DNA"/>
</dbReference>
<dbReference type="OrthoDB" id="4556179at2"/>
<gene>
    <name evidence="2" type="ORF">EUA04_13325</name>
    <name evidence="1" type="ORF">WN67_12710</name>
</gene>
<dbReference type="AlphaFoldDB" id="A0A0M2JYA3"/>
<evidence type="ECO:0000313" key="1">
    <source>
        <dbReference type="EMBL" id="KKF01618.1"/>
    </source>
</evidence>
<comment type="caution">
    <text evidence="1">The sequence shown here is derived from an EMBL/GenBank/DDBJ whole genome shotgun (WGS) entry which is preliminary data.</text>
</comment>
<evidence type="ECO:0000313" key="3">
    <source>
        <dbReference type="Proteomes" id="UP000034150"/>
    </source>
</evidence>
<reference evidence="1 3" key="1">
    <citation type="submission" date="2015-04" db="EMBL/GenBank/DDBJ databases">
        <title>Genome sequence of Mycobacterium obuense UC1.</title>
        <authorList>
            <person name="Greninger A.L."/>
            <person name="Cunningham G."/>
            <person name="Chiu C.Y."/>
            <person name="Miller S."/>
        </authorList>
    </citation>
    <scope>NUCLEOTIDE SEQUENCE [LARGE SCALE GENOMIC DNA]</scope>
    <source>
        <strain evidence="1 3">UC1</strain>
    </source>
</reference>
<evidence type="ECO:0000313" key="2">
    <source>
        <dbReference type="EMBL" id="TDL08690.1"/>
    </source>
</evidence>
<proteinExistence type="predicted"/>
<keyword evidence="3" id="KW-1185">Reference proteome</keyword>
<evidence type="ECO:0008006" key="5">
    <source>
        <dbReference type="Google" id="ProtNLM"/>
    </source>
</evidence>